<proteinExistence type="inferred from homology"/>
<dbReference type="Proteomes" id="UP000295375">
    <property type="component" value="Unassembled WGS sequence"/>
</dbReference>
<gene>
    <name evidence="10" type="ORF">EV696_101185</name>
</gene>
<name>A0A4R6UVF1_9GAMM</name>
<dbReference type="SUPFAM" id="SSF55469">
    <property type="entry name" value="FMN-dependent nitroreductase-like"/>
    <property type="match status" value="1"/>
</dbReference>
<evidence type="ECO:0000256" key="5">
    <source>
        <dbReference type="ARBA" id="ARBA00023002"/>
    </source>
</evidence>
<dbReference type="InterPro" id="IPR052530">
    <property type="entry name" value="NAD(P)H_nitroreductase"/>
</dbReference>
<organism evidence="10 11">
    <name type="scientific">Permianibacter aggregans</name>
    <dbReference type="NCBI Taxonomy" id="1510150"/>
    <lineage>
        <taxon>Bacteria</taxon>
        <taxon>Pseudomonadati</taxon>
        <taxon>Pseudomonadota</taxon>
        <taxon>Gammaproteobacteria</taxon>
        <taxon>Pseudomonadales</taxon>
        <taxon>Pseudomonadaceae</taxon>
        <taxon>Permianibacter</taxon>
    </lineage>
</organism>
<dbReference type="EMBL" id="SNYM01000001">
    <property type="protein sequence ID" value="TDQ51212.1"/>
    <property type="molecule type" value="Genomic_DNA"/>
</dbReference>
<dbReference type="GO" id="GO:0016491">
    <property type="term" value="F:oxidoreductase activity"/>
    <property type="evidence" value="ECO:0007669"/>
    <property type="project" value="UniProtKB-UniRule"/>
</dbReference>
<protein>
    <recommendedName>
        <fullName evidence="7">Putative NAD(P)H nitroreductase</fullName>
        <ecNumber evidence="7">1.-.-.-</ecNumber>
    </recommendedName>
</protein>
<keyword evidence="5 7" id="KW-0560">Oxidoreductase</keyword>
<evidence type="ECO:0000256" key="7">
    <source>
        <dbReference type="PIRNR" id="PIRNR000232"/>
    </source>
</evidence>
<accession>A0A4R6UVF1</accession>
<comment type="similarity">
    <text evidence="1 7">Belongs to the nitroreductase family.</text>
</comment>
<dbReference type="Pfam" id="PF00881">
    <property type="entry name" value="Nitroreductase"/>
    <property type="match status" value="1"/>
</dbReference>
<evidence type="ECO:0000259" key="9">
    <source>
        <dbReference type="Pfam" id="PF00881"/>
    </source>
</evidence>
<feature type="binding site" evidence="8">
    <location>
        <position position="40"/>
    </location>
    <ligand>
        <name>FMN</name>
        <dbReference type="ChEBI" id="CHEBI:58210"/>
        <note>ligand shared between dimeric partners</note>
    </ligand>
</feature>
<dbReference type="InterPro" id="IPR026021">
    <property type="entry name" value="YdjA-like"/>
</dbReference>
<dbReference type="Gene3D" id="3.40.109.10">
    <property type="entry name" value="NADH Oxidase"/>
    <property type="match status" value="1"/>
</dbReference>
<dbReference type="PANTHER" id="PTHR43821">
    <property type="entry name" value="NAD(P)H NITROREDUCTASE YDJA-RELATED"/>
    <property type="match status" value="1"/>
</dbReference>
<keyword evidence="6 7" id="KW-0520">NAD</keyword>
<dbReference type="PIRSF" id="PIRSF000232">
    <property type="entry name" value="YdjA"/>
    <property type="match status" value="1"/>
</dbReference>
<dbReference type="PANTHER" id="PTHR43821:SF1">
    <property type="entry name" value="NAD(P)H NITROREDUCTASE YDJA-RELATED"/>
    <property type="match status" value="1"/>
</dbReference>
<dbReference type="RefSeq" id="WP_133587063.1">
    <property type="nucleotide sequence ID" value="NZ_CP037953.1"/>
</dbReference>
<reference evidence="10 11" key="1">
    <citation type="submission" date="2019-03" db="EMBL/GenBank/DDBJ databases">
        <title>Genomic Encyclopedia of Type Strains, Phase IV (KMG-IV): sequencing the most valuable type-strain genomes for metagenomic binning, comparative biology and taxonomic classification.</title>
        <authorList>
            <person name="Goeker M."/>
        </authorList>
    </citation>
    <scope>NUCLEOTIDE SEQUENCE [LARGE SCALE GENOMIC DNA]</scope>
    <source>
        <strain evidence="10 11">DSM 103792</strain>
    </source>
</reference>
<evidence type="ECO:0000256" key="3">
    <source>
        <dbReference type="ARBA" id="ARBA00022643"/>
    </source>
</evidence>
<dbReference type="InterPro" id="IPR029479">
    <property type="entry name" value="Nitroreductase"/>
</dbReference>
<dbReference type="AlphaFoldDB" id="A0A4R6UVF1"/>
<feature type="domain" description="Nitroreductase" evidence="9">
    <location>
        <begin position="11"/>
        <end position="164"/>
    </location>
</feature>
<sequence length="186" mass="20526">MSEVLNFLIHRHSYPKLMGPAPSHEQLDAMFSAAIAAPDHGQLQPYRFRVFDIDHLSELGEHFENALRAESGHEQKALDKARNLPTRAPMVIVAICHQTPDHPKAPAQEQLITAALATFQVINAAEALGFGAYWRTGDLAYKASLAKQLKLKENESIIGFIYVGTPDGEPKSSKKSLTSADIWRLG</sequence>
<evidence type="ECO:0000256" key="1">
    <source>
        <dbReference type="ARBA" id="ARBA00007118"/>
    </source>
</evidence>
<evidence type="ECO:0000256" key="4">
    <source>
        <dbReference type="ARBA" id="ARBA00022857"/>
    </source>
</evidence>
<dbReference type="InterPro" id="IPR000415">
    <property type="entry name" value="Nitroreductase-like"/>
</dbReference>
<evidence type="ECO:0000313" key="10">
    <source>
        <dbReference type="EMBL" id="TDQ51212.1"/>
    </source>
</evidence>
<keyword evidence="2 7" id="KW-0285">Flavoprotein</keyword>
<evidence type="ECO:0000256" key="6">
    <source>
        <dbReference type="ARBA" id="ARBA00023027"/>
    </source>
</evidence>
<keyword evidence="3 7" id="KW-0288">FMN</keyword>
<evidence type="ECO:0000313" key="11">
    <source>
        <dbReference type="Proteomes" id="UP000295375"/>
    </source>
</evidence>
<feature type="binding site" description="in other chain" evidence="8">
    <location>
        <begin position="134"/>
        <end position="136"/>
    </location>
    <ligand>
        <name>FMN</name>
        <dbReference type="ChEBI" id="CHEBI:58210"/>
        <note>ligand shared between dimeric partners</note>
    </ligand>
</feature>
<keyword evidence="11" id="KW-1185">Reference proteome</keyword>
<dbReference type="EC" id="1.-.-.-" evidence="7"/>
<feature type="binding site" description="in other chain" evidence="8">
    <location>
        <begin position="11"/>
        <end position="13"/>
    </location>
    <ligand>
        <name>FMN</name>
        <dbReference type="ChEBI" id="CHEBI:58210"/>
        <note>ligand shared between dimeric partners</note>
    </ligand>
</feature>
<evidence type="ECO:0000256" key="8">
    <source>
        <dbReference type="PIRSR" id="PIRSR000232-1"/>
    </source>
</evidence>
<evidence type="ECO:0000256" key="2">
    <source>
        <dbReference type="ARBA" id="ARBA00022630"/>
    </source>
</evidence>
<dbReference type="OrthoDB" id="9804207at2"/>
<comment type="caution">
    <text evidence="10">The sequence shown here is derived from an EMBL/GenBank/DDBJ whole genome shotgun (WGS) entry which is preliminary data.</text>
</comment>
<keyword evidence="4 7" id="KW-0521">NADP</keyword>
<comment type="cofactor">
    <cofactor evidence="8">
        <name>FMN</name>
        <dbReference type="ChEBI" id="CHEBI:58210"/>
    </cofactor>
    <text evidence="8">Binds 1 FMN per subunit.</text>
</comment>
<dbReference type="CDD" id="cd02135">
    <property type="entry name" value="YdjA-like"/>
    <property type="match status" value="1"/>
</dbReference>